<feature type="compositionally biased region" description="Polar residues" evidence="1">
    <location>
        <begin position="75"/>
        <end position="85"/>
    </location>
</feature>
<feature type="transmembrane region" description="Helical" evidence="2">
    <location>
        <begin position="175"/>
        <end position="197"/>
    </location>
</feature>
<keyword evidence="2" id="KW-0812">Transmembrane</keyword>
<dbReference type="Proteomes" id="UP000198287">
    <property type="component" value="Unassembled WGS sequence"/>
</dbReference>
<proteinExistence type="predicted"/>
<comment type="caution">
    <text evidence="3">The sequence shown here is derived from an EMBL/GenBank/DDBJ whole genome shotgun (WGS) entry which is preliminary data.</text>
</comment>
<keyword evidence="2" id="KW-1133">Transmembrane helix</keyword>
<keyword evidence="2" id="KW-0472">Membrane</keyword>
<sequence>MADNPCSIPDQSSPLTPEEISNIPHTILAVKWHEIRGLKEILTPKLVADSEADHAPGVSVEVAENREELMPPQPSCSASPSTNENPVHETNNRQGSEELVGQEELPLLSASASIPYLYYVRSQIVVSQTTRDVGGWRAIYLFGLDLILNIFFLVHTLPVRNKATNKKHKYQRNQAWINASCLYYFMSVWLFHIIFLYHIENVTHHRAEHESFTHSNKFIRQTEVPKSFCTMNPSLKFDDTRYSANAIELIPNWNEPKLDLCHDSETILIILEPLILSEAQEIRCPERVTGLLIFVALTDSELQEFLNEFCHIMRISFVQDAVCRLQKDSGIQKEMIIAKNLQAISFEELENCSEFYRKLGDSLIARRLTIVAFKCTSFKKEELQGLEYFFRKQGIPSRVKCSNEKGCVDLDLSVNRHATQDYSVVSCF</sequence>
<evidence type="ECO:0000313" key="3">
    <source>
        <dbReference type="EMBL" id="OXA49417.1"/>
    </source>
</evidence>
<dbReference type="AlphaFoldDB" id="A0A226DXI1"/>
<feature type="region of interest" description="Disordered" evidence="1">
    <location>
        <begin position="66"/>
        <end position="96"/>
    </location>
</feature>
<reference evidence="3 4" key="1">
    <citation type="submission" date="2015-12" db="EMBL/GenBank/DDBJ databases">
        <title>The genome of Folsomia candida.</title>
        <authorList>
            <person name="Faddeeva A."/>
            <person name="Derks M.F."/>
            <person name="Anvar Y."/>
            <person name="Smit S."/>
            <person name="Van Straalen N."/>
            <person name="Roelofs D."/>
        </authorList>
    </citation>
    <scope>NUCLEOTIDE SEQUENCE [LARGE SCALE GENOMIC DNA]</scope>
    <source>
        <strain evidence="3 4">VU population</strain>
        <tissue evidence="3">Whole body</tissue>
    </source>
</reference>
<keyword evidence="4" id="KW-1185">Reference proteome</keyword>
<protein>
    <submittedName>
        <fullName evidence="3">Uncharacterized protein</fullName>
    </submittedName>
</protein>
<evidence type="ECO:0000313" key="4">
    <source>
        <dbReference type="Proteomes" id="UP000198287"/>
    </source>
</evidence>
<gene>
    <name evidence="3" type="ORF">Fcan01_15761</name>
</gene>
<accession>A0A226DXI1</accession>
<evidence type="ECO:0000256" key="1">
    <source>
        <dbReference type="SAM" id="MobiDB-lite"/>
    </source>
</evidence>
<dbReference type="EMBL" id="LNIX01000010">
    <property type="protein sequence ID" value="OXA49417.1"/>
    <property type="molecule type" value="Genomic_DNA"/>
</dbReference>
<evidence type="ECO:0000256" key="2">
    <source>
        <dbReference type="SAM" id="Phobius"/>
    </source>
</evidence>
<name>A0A226DXI1_FOLCA</name>
<feature type="transmembrane region" description="Helical" evidence="2">
    <location>
        <begin position="134"/>
        <end position="154"/>
    </location>
</feature>
<organism evidence="3 4">
    <name type="scientific">Folsomia candida</name>
    <name type="common">Springtail</name>
    <dbReference type="NCBI Taxonomy" id="158441"/>
    <lineage>
        <taxon>Eukaryota</taxon>
        <taxon>Metazoa</taxon>
        <taxon>Ecdysozoa</taxon>
        <taxon>Arthropoda</taxon>
        <taxon>Hexapoda</taxon>
        <taxon>Collembola</taxon>
        <taxon>Entomobryomorpha</taxon>
        <taxon>Isotomoidea</taxon>
        <taxon>Isotomidae</taxon>
        <taxon>Proisotominae</taxon>
        <taxon>Folsomia</taxon>
    </lineage>
</organism>